<evidence type="ECO:0000256" key="1">
    <source>
        <dbReference type="ARBA" id="ARBA00022801"/>
    </source>
</evidence>
<keyword evidence="6" id="KW-1185">Reference proteome</keyword>
<dbReference type="InterPro" id="IPR001650">
    <property type="entry name" value="Helicase_C-like"/>
</dbReference>
<dbReference type="CDD" id="cd18793">
    <property type="entry name" value="SF2_C_SNF"/>
    <property type="match status" value="1"/>
</dbReference>
<dbReference type="PROSITE" id="PS51194">
    <property type="entry name" value="HELICASE_CTER"/>
    <property type="match status" value="1"/>
</dbReference>
<dbReference type="InterPro" id="IPR014001">
    <property type="entry name" value="Helicase_ATP-bd"/>
</dbReference>
<organism evidence="5 6">
    <name type="scientific">Prorocentrum cordatum</name>
    <dbReference type="NCBI Taxonomy" id="2364126"/>
    <lineage>
        <taxon>Eukaryota</taxon>
        <taxon>Sar</taxon>
        <taxon>Alveolata</taxon>
        <taxon>Dinophyceae</taxon>
        <taxon>Prorocentrales</taxon>
        <taxon>Prorocentraceae</taxon>
        <taxon>Prorocentrum</taxon>
    </lineage>
</organism>
<dbReference type="InterPro" id="IPR027417">
    <property type="entry name" value="P-loop_NTPase"/>
</dbReference>
<feature type="compositionally biased region" description="Basic and acidic residues" evidence="2">
    <location>
        <begin position="79"/>
        <end position="105"/>
    </location>
</feature>
<dbReference type="SUPFAM" id="SSF52540">
    <property type="entry name" value="P-loop containing nucleoside triphosphate hydrolases"/>
    <property type="match status" value="2"/>
</dbReference>
<dbReference type="Proteomes" id="UP001189429">
    <property type="component" value="Unassembled WGS sequence"/>
</dbReference>
<feature type="region of interest" description="Disordered" evidence="2">
    <location>
        <begin position="52"/>
        <end position="105"/>
    </location>
</feature>
<gene>
    <name evidence="5" type="ORF">PCOR1329_LOCUS34287</name>
</gene>
<evidence type="ECO:0000259" key="3">
    <source>
        <dbReference type="PROSITE" id="PS51192"/>
    </source>
</evidence>
<feature type="domain" description="Helicase ATP-binding" evidence="3">
    <location>
        <begin position="188"/>
        <end position="355"/>
    </location>
</feature>
<dbReference type="EMBL" id="CAUYUJ010014214">
    <property type="protein sequence ID" value="CAK0838311.1"/>
    <property type="molecule type" value="Genomic_DNA"/>
</dbReference>
<dbReference type="InterPro" id="IPR000330">
    <property type="entry name" value="SNF2_N"/>
</dbReference>
<accession>A0ABN9T083</accession>
<dbReference type="SMART" id="SM00490">
    <property type="entry name" value="HELICc"/>
    <property type="match status" value="1"/>
</dbReference>
<proteinExistence type="predicted"/>
<dbReference type="InterPro" id="IPR049730">
    <property type="entry name" value="SNF2/RAD54-like_C"/>
</dbReference>
<feature type="compositionally biased region" description="Low complexity" evidence="2">
    <location>
        <begin position="62"/>
        <end position="74"/>
    </location>
</feature>
<evidence type="ECO:0000256" key="2">
    <source>
        <dbReference type="SAM" id="MobiDB-lite"/>
    </source>
</evidence>
<dbReference type="SMART" id="SM00487">
    <property type="entry name" value="DEXDc"/>
    <property type="match status" value="1"/>
</dbReference>
<dbReference type="InterPro" id="IPR038718">
    <property type="entry name" value="SNF2-like_sf"/>
</dbReference>
<dbReference type="Pfam" id="PF00271">
    <property type="entry name" value="Helicase_C"/>
    <property type="match status" value="1"/>
</dbReference>
<evidence type="ECO:0000313" key="6">
    <source>
        <dbReference type="Proteomes" id="UP001189429"/>
    </source>
</evidence>
<comment type="caution">
    <text evidence="5">The sequence shown here is derived from an EMBL/GenBank/DDBJ whole genome shotgun (WGS) entry which is preliminary data.</text>
</comment>
<protein>
    <submittedName>
        <fullName evidence="5">Uncharacterized protein</fullName>
    </submittedName>
</protein>
<reference evidence="5" key="1">
    <citation type="submission" date="2023-10" db="EMBL/GenBank/DDBJ databases">
        <authorList>
            <person name="Chen Y."/>
            <person name="Shah S."/>
            <person name="Dougan E. K."/>
            <person name="Thang M."/>
            <person name="Chan C."/>
        </authorList>
    </citation>
    <scope>NUCLEOTIDE SEQUENCE [LARGE SCALE GENOMIC DNA]</scope>
</reference>
<keyword evidence="1" id="KW-0378">Hydrolase</keyword>
<feature type="domain" description="Helicase C-terminal" evidence="4">
    <location>
        <begin position="495"/>
        <end position="644"/>
    </location>
</feature>
<evidence type="ECO:0000259" key="4">
    <source>
        <dbReference type="PROSITE" id="PS51194"/>
    </source>
</evidence>
<dbReference type="Pfam" id="PF00176">
    <property type="entry name" value="SNF2-rel_dom"/>
    <property type="match status" value="1"/>
</dbReference>
<dbReference type="Gene3D" id="3.40.50.300">
    <property type="entry name" value="P-loop containing nucleotide triphosphate hydrolases"/>
    <property type="match status" value="1"/>
</dbReference>
<dbReference type="Gene3D" id="3.40.50.10810">
    <property type="entry name" value="Tandem AAA-ATPase domain"/>
    <property type="match status" value="1"/>
</dbReference>
<sequence>MGALEIAAERLGDTERSCATLRAWAQAGRVTPAGQLLTPAAVDAGIEKWLRRRRGEQSPERAPAADPASVAAVARPKRPRQEPAPPEKKRPTYAETKKARLEDEARAQELTRQRLAEVSAEIEGHMENILRRSVGPHAEAEWRSAAEADRREVYTRLMHAGQDPDVGVPEELCAELLAHQIEGLEWLASLFSNKLHGILADEMGLGKTIQTIALLLHIKERKGNVGPHLIVAPKSTLSNWKTEFERFAPGYGVRVLTGDQDVRELELAGLRRDVAQKRPVACVTNYEQVHRNDWLLKNSWQLVVVDEGHRLKNPETVLHNAMAQLRCQMRLLLTGTPLQNSVNELWALLHYLLPDLFTVMMDFKTWFAKPFQGVQGLNEYEIQLDPEQEQQVIQQMHTLLSPFLLQRLKSEVLADSLPPRVEVDVRVPLSSWQEAAYRDLEKRTIRLLDEGATVTSDQVNNALMQLRKIVLHPYLFQQGYTRDQDLYRASGKLEALDRLLPKLLGFDHKVLIFSQFTSLLDILEEFLQWRNIVHVRLDGQVAHEQRKARIERFNSDESVKVFLLSARAGGLGLNLQAADTVVLFDIDWNPQNDKQAVARVHRVGQTKEVRVVRLVTDSKVERHMEARCREKLEMERKVMGAGMFRKQATGEQRSAALRAVLGLSGGSEGGPGGDAGGQDVTSPEELNRLIARSARELDAFHGMDAQTLRLPDGSAAGQGPTRALLERCGRLMRPSEVPRGFSAAASA</sequence>
<dbReference type="PANTHER" id="PTHR10799">
    <property type="entry name" value="SNF2/RAD54 HELICASE FAMILY"/>
    <property type="match status" value="1"/>
</dbReference>
<evidence type="ECO:0000313" key="5">
    <source>
        <dbReference type="EMBL" id="CAK0838311.1"/>
    </source>
</evidence>
<dbReference type="PROSITE" id="PS51192">
    <property type="entry name" value="HELICASE_ATP_BIND_1"/>
    <property type="match status" value="1"/>
</dbReference>
<name>A0ABN9T083_9DINO</name>